<dbReference type="Pfam" id="PF07336">
    <property type="entry name" value="ABATE"/>
    <property type="match status" value="1"/>
</dbReference>
<dbReference type="PANTHER" id="PTHR35525">
    <property type="entry name" value="BLL6575 PROTEIN"/>
    <property type="match status" value="1"/>
</dbReference>
<dbReference type="RefSeq" id="WP_275978400.1">
    <property type="nucleotide sequence ID" value="NZ_JBHSAY010000020.1"/>
</dbReference>
<proteinExistence type="predicted"/>
<dbReference type="EMBL" id="JBHSAY010000020">
    <property type="protein sequence ID" value="MFC4135151.1"/>
    <property type="molecule type" value="Genomic_DNA"/>
</dbReference>
<feature type="domain" description="Zinc finger CGNR" evidence="1">
    <location>
        <begin position="143"/>
        <end position="185"/>
    </location>
</feature>
<dbReference type="Pfam" id="PF11706">
    <property type="entry name" value="zf-CGNR"/>
    <property type="match status" value="1"/>
</dbReference>
<dbReference type="PANTHER" id="PTHR35525:SF3">
    <property type="entry name" value="BLL6575 PROTEIN"/>
    <property type="match status" value="1"/>
</dbReference>
<dbReference type="InterPro" id="IPR021005">
    <property type="entry name" value="Znf_CGNR"/>
</dbReference>
<dbReference type="Proteomes" id="UP001595816">
    <property type="component" value="Unassembled WGS sequence"/>
</dbReference>
<evidence type="ECO:0000313" key="2">
    <source>
        <dbReference type="EMBL" id="MFC4135151.1"/>
    </source>
</evidence>
<evidence type="ECO:0000313" key="3">
    <source>
        <dbReference type="Proteomes" id="UP001595816"/>
    </source>
</evidence>
<accession>A0ABV8LVT8</accession>
<dbReference type="Gene3D" id="1.10.3300.10">
    <property type="entry name" value="Jann2411-like domain"/>
    <property type="match status" value="1"/>
</dbReference>
<organism evidence="2 3">
    <name type="scientific">Hamadaea flava</name>
    <dbReference type="NCBI Taxonomy" id="1742688"/>
    <lineage>
        <taxon>Bacteria</taxon>
        <taxon>Bacillati</taxon>
        <taxon>Actinomycetota</taxon>
        <taxon>Actinomycetes</taxon>
        <taxon>Micromonosporales</taxon>
        <taxon>Micromonosporaceae</taxon>
        <taxon>Hamadaea</taxon>
    </lineage>
</organism>
<protein>
    <submittedName>
        <fullName evidence="2">CGNR zinc finger domain-containing protein</fullName>
    </submittedName>
</protein>
<evidence type="ECO:0000259" key="1">
    <source>
        <dbReference type="Pfam" id="PF11706"/>
    </source>
</evidence>
<comment type="caution">
    <text evidence="2">The sequence shown here is derived from an EMBL/GenBank/DDBJ whole genome shotgun (WGS) entry which is preliminary data.</text>
</comment>
<dbReference type="InterPro" id="IPR023286">
    <property type="entry name" value="ABATE_dom_sf"/>
</dbReference>
<sequence length="191" mass="20147">MASVIQPGDRAPAPPGLALVQDLINTVDLEMDRDALRTVDGLAEFCADHDVPLSGLAESDLRAVLELREALRDVCQAHAGVDVPAATLSRLDKQLAQAHLVLAIDDSGAALVRPAAGLTGAVGLTAHIASSIAGAVADDTWRRLKACAADTCRWAYYDHSPAGRSRWCTMSICGARNKMRRLRSRASAPAG</sequence>
<keyword evidence="3" id="KW-1185">Reference proteome</keyword>
<gene>
    <name evidence="2" type="ORF">ACFOZ4_31450</name>
</gene>
<dbReference type="SUPFAM" id="SSF160904">
    <property type="entry name" value="Jann2411-like"/>
    <property type="match status" value="1"/>
</dbReference>
<name>A0ABV8LVT8_9ACTN</name>
<dbReference type="InterPro" id="IPR010852">
    <property type="entry name" value="ABATE"/>
</dbReference>
<reference evidence="3" key="1">
    <citation type="journal article" date="2019" name="Int. J. Syst. Evol. Microbiol.">
        <title>The Global Catalogue of Microorganisms (GCM) 10K type strain sequencing project: providing services to taxonomists for standard genome sequencing and annotation.</title>
        <authorList>
            <consortium name="The Broad Institute Genomics Platform"/>
            <consortium name="The Broad Institute Genome Sequencing Center for Infectious Disease"/>
            <person name="Wu L."/>
            <person name="Ma J."/>
        </authorList>
    </citation>
    <scope>NUCLEOTIDE SEQUENCE [LARGE SCALE GENOMIC DNA]</scope>
    <source>
        <strain evidence="3">CGMCC 4.7289</strain>
    </source>
</reference>